<dbReference type="Proteomes" id="UP001152484">
    <property type="component" value="Unassembled WGS sequence"/>
</dbReference>
<dbReference type="PANTHER" id="PTHR32166:SF122">
    <property type="entry name" value="OS09G0499600 PROTEIN"/>
    <property type="match status" value="1"/>
</dbReference>
<reference evidence="4" key="1">
    <citation type="submission" date="2022-07" db="EMBL/GenBank/DDBJ databases">
        <authorList>
            <person name="Macas J."/>
            <person name="Novak P."/>
            <person name="Neumann P."/>
        </authorList>
    </citation>
    <scope>NUCLEOTIDE SEQUENCE</scope>
</reference>
<dbReference type="InterPro" id="IPR007021">
    <property type="entry name" value="DUF659"/>
</dbReference>
<evidence type="ECO:0000259" key="3">
    <source>
        <dbReference type="Pfam" id="PF05699"/>
    </source>
</evidence>
<dbReference type="AlphaFoldDB" id="A0A9P0Z8X4"/>
<feature type="domain" description="HAT C-terminal dimerisation" evidence="3">
    <location>
        <begin position="488"/>
        <end position="563"/>
    </location>
</feature>
<feature type="region of interest" description="Disordered" evidence="1">
    <location>
        <begin position="644"/>
        <end position="663"/>
    </location>
</feature>
<dbReference type="Pfam" id="PF04937">
    <property type="entry name" value="DUF659"/>
    <property type="match status" value="1"/>
</dbReference>
<evidence type="ECO:0000313" key="4">
    <source>
        <dbReference type="EMBL" id="CAH9094033.1"/>
    </source>
</evidence>
<feature type="domain" description="DUF659" evidence="2">
    <location>
        <begin position="123"/>
        <end position="271"/>
    </location>
</feature>
<accession>A0A9P0Z8X4</accession>
<protein>
    <recommendedName>
        <fullName evidence="6">DUF659 domain-containing protein</fullName>
    </recommendedName>
</protein>
<dbReference type="PANTHER" id="PTHR32166">
    <property type="entry name" value="OSJNBA0013A04.12 PROTEIN"/>
    <property type="match status" value="1"/>
</dbReference>
<dbReference type="InterPro" id="IPR012337">
    <property type="entry name" value="RNaseH-like_sf"/>
</dbReference>
<dbReference type="InterPro" id="IPR008906">
    <property type="entry name" value="HATC_C_dom"/>
</dbReference>
<evidence type="ECO:0000313" key="5">
    <source>
        <dbReference type="Proteomes" id="UP001152484"/>
    </source>
</evidence>
<comment type="caution">
    <text evidence="4">The sequence shown here is derived from an EMBL/GenBank/DDBJ whole genome shotgun (WGS) entry which is preliminary data.</text>
</comment>
<dbReference type="EMBL" id="CAMAPE010000031">
    <property type="protein sequence ID" value="CAH9094033.1"/>
    <property type="molecule type" value="Genomic_DNA"/>
</dbReference>
<dbReference type="Pfam" id="PF05699">
    <property type="entry name" value="Dimer_Tnp_hAT"/>
    <property type="match status" value="1"/>
</dbReference>
<dbReference type="GO" id="GO:0046983">
    <property type="term" value="F:protein dimerization activity"/>
    <property type="evidence" value="ECO:0007669"/>
    <property type="project" value="InterPro"/>
</dbReference>
<dbReference type="SUPFAM" id="SSF53098">
    <property type="entry name" value="Ribonuclease H-like"/>
    <property type="match status" value="1"/>
</dbReference>
<gene>
    <name evidence="4" type="ORF">CEURO_LOCUS12560</name>
</gene>
<evidence type="ECO:0000256" key="1">
    <source>
        <dbReference type="SAM" id="MobiDB-lite"/>
    </source>
</evidence>
<sequence>MKKASLNVEKHPKLVQSHGSDNYELGDIEANKCIRKKKGPRQEEGPIDAGSSYAQKLKKPKQAKSEEEFFIHEACKKELRDEVCEAMSQWMCDASIPFDAVNYASFKTMMDSMGKCGVCIKPPSYCEMWGPLLSKEANDMVDLIDSSKEDWARYGCSLRVDECMYQNERTIVNFLVSSPKGTHFLQSVDASDLSKCGEAMFHLIDSFIERIGETKVIQVVTDDATSNVLAGKLLEEKRPHLCWTPCAGHCINLMLKDIVKLPEFVRTLKRAMRLNAYVYYRPFLTNLLKRHCGKTTLVRGGVTRFATIYLTLWRIHKLKNKLRQMFLSDDWRNSKWKKERVGKKLSRTVWFHWFWNNVVYMLRIFRPLVRVLRLVSSDKKPAMGYIFEAMDHAKEAIATAFDGKEERYKEIIKIIDDRWRSHVNSPLHAAGYYLNPEFFYSQDKTKPKYEEILIGFYQTLEKLVPSDEQNKILEQLPLYQNAERLFGQQIVIWQRNIMSPVSWWSLFGASAPNLQRFAIKVLSLTCSASGFQPDWSIFEHLHYKKRNSLAQKRLNTSVFVKYNHMLRRRYDARDHIDPISYGYIDDNNEWLTGTMDVECDDDEDKIMPDDDLTLDVGIESENEEVEEFGEEEDENDALVAALEDDYSEEEGSEDSFVLSDFDD</sequence>
<organism evidence="4 5">
    <name type="scientific">Cuscuta europaea</name>
    <name type="common">European dodder</name>
    <dbReference type="NCBI Taxonomy" id="41803"/>
    <lineage>
        <taxon>Eukaryota</taxon>
        <taxon>Viridiplantae</taxon>
        <taxon>Streptophyta</taxon>
        <taxon>Embryophyta</taxon>
        <taxon>Tracheophyta</taxon>
        <taxon>Spermatophyta</taxon>
        <taxon>Magnoliopsida</taxon>
        <taxon>eudicotyledons</taxon>
        <taxon>Gunneridae</taxon>
        <taxon>Pentapetalae</taxon>
        <taxon>asterids</taxon>
        <taxon>lamiids</taxon>
        <taxon>Solanales</taxon>
        <taxon>Convolvulaceae</taxon>
        <taxon>Cuscuteae</taxon>
        <taxon>Cuscuta</taxon>
        <taxon>Cuscuta subgen. Cuscuta</taxon>
    </lineage>
</organism>
<evidence type="ECO:0000259" key="2">
    <source>
        <dbReference type="Pfam" id="PF04937"/>
    </source>
</evidence>
<name>A0A9P0Z8X4_CUSEU</name>
<keyword evidence="5" id="KW-1185">Reference proteome</keyword>
<dbReference type="OrthoDB" id="1227294at2759"/>
<proteinExistence type="predicted"/>
<evidence type="ECO:0008006" key="6">
    <source>
        <dbReference type="Google" id="ProtNLM"/>
    </source>
</evidence>
<feature type="compositionally biased region" description="Acidic residues" evidence="1">
    <location>
        <begin position="644"/>
        <end position="653"/>
    </location>
</feature>
<feature type="region of interest" description="Disordered" evidence="1">
    <location>
        <begin position="1"/>
        <end position="60"/>
    </location>
</feature>